<dbReference type="EMBL" id="MH707266">
    <property type="protein sequence ID" value="AZQ56630.1"/>
    <property type="molecule type" value="Genomic_DNA"/>
</dbReference>
<dbReference type="Gene3D" id="1.10.10.60">
    <property type="entry name" value="Homeodomain-like"/>
    <property type="match status" value="1"/>
</dbReference>
<reference evidence="4" key="1">
    <citation type="journal article" date="2018" name="FEMS Yeast Res.">
        <title>The Suhomyces clade: from single isolate to multiple species to disintegrating sex loci.</title>
        <authorList>
            <person name="Kijpornyongpan T."/>
            <person name="Urbina H."/>
            <person name="Suh S.O."/>
            <person name="Luangsa-Ard J."/>
            <person name="Aime M."/>
            <person name="Blackwell M."/>
        </authorList>
    </citation>
    <scope>NUCLEOTIDE SEQUENCE</scope>
    <source>
        <strain evidence="4">NRRL Y-27557</strain>
    </source>
</reference>
<dbReference type="InterPro" id="IPR009057">
    <property type="entry name" value="Homeodomain-like_sf"/>
</dbReference>
<dbReference type="PROSITE" id="PS50071">
    <property type="entry name" value="HOMEOBOX_2"/>
    <property type="match status" value="1"/>
</dbReference>
<organism evidence="4">
    <name type="scientific">Suhomyces choctaworum</name>
    <dbReference type="NCBI Taxonomy" id="246021"/>
    <lineage>
        <taxon>Eukaryota</taxon>
        <taxon>Fungi</taxon>
        <taxon>Dikarya</taxon>
        <taxon>Ascomycota</taxon>
        <taxon>Saccharomycotina</taxon>
        <taxon>Pichiomycetes</taxon>
        <taxon>Debaryomycetaceae</taxon>
        <taxon>Suhomyces</taxon>
    </lineage>
</organism>
<dbReference type="SMART" id="SM00389">
    <property type="entry name" value="HOX"/>
    <property type="match status" value="1"/>
</dbReference>
<evidence type="ECO:0000256" key="1">
    <source>
        <dbReference type="PROSITE-ProRule" id="PRU00108"/>
    </source>
</evidence>
<protein>
    <submittedName>
        <fullName evidence="4">MAT homeobox alpha 2 protein</fullName>
    </submittedName>
</protein>
<name>A0A3Q9FEL0_9ASCO</name>
<dbReference type="GO" id="GO:0003677">
    <property type="term" value="F:DNA binding"/>
    <property type="evidence" value="ECO:0007669"/>
    <property type="project" value="UniProtKB-UniRule"/>
</dbReference>
<sequence>MNSQIESLRLIELHLRMHLTKICTFPVFDAQQVREDIEAHTRFVEIFLDRAPYLRDGEVILMESISALARSLLLVCNERLYVHNKISQLLQDSSAKQLIARGNFGDVNSSNAKFSDAQTRILDDWYDANYEHPYLNACSTEYLHQQTRLSHTQVKNWVSNKRRKEKNSKISKELESFLK</sequence>
<dbReference type="Pfam" id="PF00046">
    <property type="entry name" value="Homeodomain"/>
    <property type="match status" value="1"/>
</dbReference>
<evidence type="ECO:0000313" key="4">
    <source>
        <dbReference type="EMBL" id="AZQ56630.1"/>
    </source>
</evidence>
<accession>A0A3Q9FEL0</accession>
<proteinExistence type="predicted"/>
<dbReference type="GO" id="GO:0005634">
    <property type="term" value="C:nucleus"/>
    <property type="evidence" value="ECO:0007669"/>
    <property type="project" value="UniProtKB-SubCell"/>
</dbReference>
<evidence type="ECO:0000259" key="3">
    <source>
        <dbReference type="PROSITE" id="PS50071"/>
    </source>
</evidence>
<keyword evidence="1 2" id="KW-0371">Homeobox</keyword>
<dbReference type="InterPro" id="IPR001356">
    <property type="entry name" value="HD"/>
</dbReference>
<keyword evidence="1 2" id="KW-0539">Nucleus</keyword>
<dbReference type="SUPFAM" id="SSF46689">
    <property type="entry name" value="Homeodomain-like"/>
    <property type="match status" value="1"/>
</dbReference>
<dbReference type="CDD" id="cd00086">
    <property type="entry name" value="homeodomain"/>
    <property type="match status" value="1"/>
</dbReference>
<comment type="subcellular location">
    <subcellularLocation>
        <location evidence="1 2">Nucleus</location>
    </subcellularLocation>
</comment>
<keyword evidence="1 2" id="KW-0238">DNA-binding</keyword>
<evidence type="ECO:0000256" key="2">
    <source>
        <dbReference type="RuleBase" id="RU000682"/>
    </source>
</evidence>
<dbReference type="AlphaFoldDB" id="A0A3Q9FEL0"/>
<feature type="domain" description="Homeobox" evidence="3">
    <location>
        <begin position="105"/>
        <end position="168"/>
    </location>
</feature>
<feature type="DNA-binding region" description="Homeobox" evidence="1">
    <location>
        <begin position="107"/>
        <end position="169"/>
    </location>
</feature>